<proteinExistence type="predicted"/>
<evidence type="ECO:0000313" key="2">
    <source>
        <dbReference type="EMBL" id="QJA71443.1"/>
    </source>
</evidence>
<dbReference type="AlphaFoldDB" id="A0A6H1Z6S9"/>
<gene>
    <name evidence="2" type="ORF">MM415A03175_0003</name>
    <name evidence="1" type="ORF">MM415B01989_0013</name>
</gene>
<reference evidence="1" key="1">
    <citation type="submission" date="2020-03" db="EMBL/GenBank/DDBJ databases">
        <title>The deep terrestrial virosphere.</title>
        <authorList>
            <person name="Holmfeldt K."/>
            <person name="Nilsson E."/>
            <person name="Simone D."/>
            <person name="Lopez-Fernandez M."/>
            <person name="Wu X."/>
            <person name="de Brujin I."/>
            <person name="Lundin D."/>
            <person name="Andersson A."/>
            <person name="Bertilsson S."/>
            <person name="Dopson M."/>
        </authorList>
    </citation>
    <scope>NUCLEOTIDE SEQUENCE</scope>
    <source>
        <strain evidence="2">MM415A03175</strain>
        <strain evidence="1">MM415B01989</strain>
    </source>
</reference>
<name>A0A6H1Z6S9_9ZZZZ</name>
<accession>A0A6H1Z6S9</accession>
<sequence length="83" mass="8886">MDLFLKLMPYIVSLVGLAERFISKPKSGIEKKALVVSGVKTVVDGMTAASSGGQKETWKNISGAVDEFIDAAAAVRFPTEIKK</sequence>
<evidence type="ECO:0000313" key="1">
    <source>
        <dbReference type="EMBL" id="QJA43264.1"/>
    </source>
</evidence>
<dbReference type="EMBL" id="MT141874">
    <property type="protein sequence ID" value="QJA71443.1"/>
    <property type="molecule type" value="Genomic_DNA"/>
</dbReference>
<organism evidence="1">
    <name type="scientific">viral metagenome</name>
    <dbReference type="NCBI Taxonomy" id="1070528"/>
    <lineage>
        <taxon>unclassified sequences</taxon>
        <taxon>metagenomes</taxon>
        <taxon>organismal metagenomes</taxon>
    </lineage>
</organism>
<protein>
    <submittedName>
        <fullName evidence="1">Uncharacterized protein</fullName>
    </submittedName>
</protein>
<dbReference type="EMBL" id="MT141181">
    <property type="protein sequence ID" value="QJA43264.1"/>
    <property type="molecule type" value="Genomic_DNA"/>
</dbReference>